<dbReference type="STRING" id="121292.AU252_15505"/>
<name>A0A0U3QLH6_9MICC</name>
<evidence type="ECO:0000256" key="2">
    <source>
        <dbReference type="ARBA" id="ARBA00022679"/>
    </source>
</evidence>
<dbReference type="RefSeq" id="WP_058931496.1">
    <property type="nucleotide sequence ID" value="NZ_CP013747.1"/>
</dbReference>
<organism evidence="5">
    <name type="scientific">Pseudarthrobacter sulfonivorans</name>
    <dbReference type="NCBI Taxonomy" id="121292"/>
    <lineage>
        <taxon>Bacteria</taxon>
        <taxon>Bacillati</taxon>
        <taxon>Actinomycetota</taxon>
        <taxon>Actinomycetes</taxon>
        <taxon>Micrococcales</taxon>
        <taxon>Micrococcaceae</taxon>
        <taxon>Pseudarthrobacter</taxon>
    </lineage>
</organism>
<evidence type="ECO:0000256" key="1">
    <source>
        <dbReference type="ARBA" id="ARBA00022676"/>
    </source>
</evidence>
<protein>
    <submittedName>
        <fullName evidence="5">Uncharacterized protein</fullName>
    </submittedName>
</protein>
<dbReference type="Proteomes" id="UP000065151">
    <property type="component" value="Chromosome"/>
</dbReference>
<evidence type="ECO:0000313" key="6">
    <source>
        <dbReference type="Proteomes" id="UP000065151"/>
    </source>
</evidence>
<dbReference type="KEGG" id="psul:AU252_15505"/>
<dbReference type="Pfam" id="PF13439">
    <property type="entry name" value="Glyco_transf_4"/>
    <property type="match status" value="1"/>
</dbReference>
<evidence type="ECO:0000313" key="5">
    <source>
        <dbReference type="EMBL" id="ALV42379.1"/>
    </source>
</evidence>
<dbReference type="PANTHER" id="PTHR45947">
    <property type="entry name" value="SULFOQUINOVOSYL TRANSFERASE SQD2"/>
    <property type="match status" value="1"/>
</dbReference>
<dbReference type="AlphaFoldDB" id="A0A0U3QLH6"/>
<evidence type="ECO:0000259" key="4">
    <source>
        <dbReference type="Pfam" id="PF13439"/>
    </source>
</evidence>
<dbReference type="GO" id="GO:1901137">
    <property type="term" value="P:carbohydrate derivative biosynthetic process"/>
    <property type="evidence" value="ECO:0007669"/>
    <property type="project" value="UniProtKB-ARBA"/>
</dbReference>
<gene>
    <name evidence="5" type="ORF">AU252_15505</name>
</gene>
<feature type="domain" description="Glycosyltransferase subfamily 4-like N-terminal" evidence="4">
    <location>
        <begin position="47"/>
        <end position="225"/>
    </location>
</feature>
<keyword evidence="2" id="KW-0808">Transferase</keyword>
<dbReference type="InterPro" id="IPR001296">
    <property type="entry name" value="Glyco_trans_1"/>
</dbReference>
<dbReference type="GO" id="GO:0016757">
    <property type="term" value="F:glycosyltransferase activity"/>
    <property type="evidence" value="ECO:0007669"/>
    <property type="project" value="UniProtKB-KW"/>
</dbReference>
<sequence length="409" mass="44213">MVSVFMGQYEDPMIGGMGTTSAADDDRNNSYRVAVVHSFYSSGVPSGENVVVQQQADALRRAGYSVEVFAQRTDDRERSRLYPLEAALTAATGRGPSPQRLSDFNPDIIHVHNLFPNYGKQWLVESVAPVISSLHNYRPMCAAGTFYRDGKVCTDCPDSKSSLPAVQHGCYRGRIASVPVALGQKFERDPFLAEASAIVALSGQMSSTYASYGVPPERLHVLPHFLPDALDGGAGSGGDYWLYGGRLSHEKGILPLVQEWPSERPLLIAGQGELEAEVTAASKGKNVRMLGAVMRDHLMDLMRGAVGVVFPSRCLEGFGLVYMEALAAGTPVLAWEPSVVASFIREDSTGAVVSGALAGALEAADTSFPSMRSHCRDVFERRYRETPWVEGIRGIYDTAYGLKHSGSPS</sequence>
<evidence type="ECO:0000259" key="3">
    <source>
        <dbReference type="Pfam" id="PF00534"/>
    </source>
</evidence>
<dbReference type="Pfam" id="PF00534">
    <property type="entry name" value="Glycos_transf_1"/>
    <property type="match status" value="1"/>
</dbReference>
<dbReference type="EMBL" id="CP013747">
    <property type="protein sequence ID" value="ALV42379.1"/>
    <property type="molecule type" value="Genomic_DNA"/>
</dbReference>
<dbReference type="InterPro" id="IPR028098">
    <property type="entry name" value="Glyco_trans_4-like_N"/>
</dbReference>
<feature type="domain" description="Glycosyl transferase family 1" evidence="3">
    <location>
        <begin position="240"/>
        <end position="363"/>
    </location>
</feature>
<keyword evidence="1" id="KW-0328">Glycosyltransferase</keyword>
<reference evidence="5 6" key="1">
    <citation type="submission" date="2015-12" db="EMBL/GenBank/DDBJ databases">
        <authorList>
            <person name="Shamseldin A."/>
            <person name="Moawad H."/>
            <person name="Abd El-Rahim W.M."/>
            <person name="Sadowsky M.J."/>
        </authorList>
    </citation>
    <scope>NUCLEOTIDE SEQUENCE [LARGE SCALE GENOMIC DNA]</scope>
    <source>
        <strain evidence="5 6">Ar51</strain>
    </source>
</reference>
<accession>A0A0U3QLH6</accession>
<dbReference type="SUPFAM" id="SSF53756">
    <property type="entry name" value="UDP-Glycosyltransferase/glycogen phosphorylase"/>
    <property type="match status" value="1"/>
</dbReference>
<dbReference type="Gene3D" id="3.40.50.2000">
    <property type="entry name" value="Glycogen Phosphorylase B"/>
    <property type="match status" value="2"/>
</dbReference>
<dbReference type="InterPro" id="IPR050194">
    <property type="entry name" value="Glycosyltransferase_grp1"/>
</dbReference>
<dbReference type="PANTHER" id="PTHR45947:SF13">
    <property type="entry name" value="TRANSFERASE"/>
    <property type="match status" value="1"/>
</dbReference>
<dbReference type="CDD" id="cd03801">
    <property type="entry name" value="GT4_PimA-like"/>
    <property type="match status" value="1"/>
</dbReference>
<proteinExistence type="predicted"/>